<protein>
    <submittedName>
        <fullName evidence="1">Uncharacterized protein</fullName>
    </submittedName>
</protein>
<accession>A0ABD1P083</accession>
<name>A0ABD1P083_9LAMI</name>
<evidence type="ECO:0000313" key="1">
    <source>
        <dbReference type="EMBL" id="KAL2456221.1"/>
    </source>
</evidence>
<evidence type="ECO:0000313" key="2">
    <source>
        <dbReference type="Proteomes" id="UP001604336"/>
    </source>
</evidence>
<comment type="caution">
    <text evidence="1">The sequence shown here is derived from an EMBL/GenBank/DDBJ whole genome shotgun (WGS) entry which is preliminary data.</text>
</comment>
<dbReference type="Proteomes" id="UP001604336">
    <property type="component" value="Unassembled WGS sequence"/>
</dbReference>
<dbReference type="AlphaFoldDB" id="A0ABD1P083"/>
<organism evidence="1 2">
    <name type="scientific">Abeliophyllum distichum</name>
    <dbReference type="NCBI Taxonomy" id="126358"/>
    <lineage>
        <taxon>Eukaryota</taxon>
        <taxon>Viridiplantae</taxon>
        <taxon>Streptophyta</taxon>
        <taxon>Embryophyta</taxon>
        <taxon>Tracheophyta</taxon>
        <taxon>Spermatophyta</taxon>
        <taxon>Magnoliopsida</taxon>
        <taxon>eudicotyledons</taxon>
        <taxon>Gunneridae</taxon>
        <taxon>Pentapetalae</taxon>
        <taxon>asterids</taxon>
        <taxon>lamiids</taxon>
        <taxon>Lamiales</taxon>
        <taxon>Oleaceae</taxon>
        <taxon>Forsythieae</taxon>
        <taxon>Abeliophyllum</taxon>
    </lineage>
</organism>
<dbReference type="EMBL" id="JBFOLK010000128">
    <property type="protein sequence ID" value="KAL2456221.1"/>
    <property type="molecule type" value="Genomic_DNA"/>
</dbReference>
<gene>
    <name evidence="1" type="ORF">Adt_46890</name>
</gene>
<sequence length="199" mass="22126">MLRRGRNSGGESKAVWPYGGGRIPPFRKNLPSRGRRKSFQRQFIVDSRLDWLESLEEQDCAGSVHMCWRTLHQQQSVIMGWLISNNQSGPKAIASCSGVAVISEYCKGNSSAVEYPLELKLIGLHIEDVSFATDQTERHLEVGNTDYGNYDSSVKRRLLVSLGIFLRSYYKGGMLGEQSASLPCASVLTEGSLWASLVH</sequence>
<keyword evidence="2" id="KW-1185">Reference proteome</keyword>
<proteinExistence type="predicted"/>
<reference evidence="2" key="1">
    <citation type="submission" date="2024-07" db="EMBL/GenBank/DDBJ databases">
        <title>Two chromosome-level genome assemblies of Korean endemic species Abeliophyllum distichum and Forsythia ovata (Oleaceae).</title>
        <authorList>
            <person name="Jang H."/>
        </authorList>
    </citation>
    <scope>NUCLEOTIDE SEQUENCE [LARGE SCALE GENOMIC DNA]</scope>
</reference>